<protein>
    <submittedName>
        <fullName evidence="2">Iron-sulfur cluster assembly scaffold protein IscU</fullName>
    </submittedName>
</protein>
<dbReference type="CDD" id="cd06664">
    <property type="entry name" value="IscU_like"/>
    <property type="match status" value="1"/>
</dbReference>
<feature type="domain" description="NIF system FeS cluster assembly NifU N-terminal" evidence="1">
    <location>
        <begin position="24"/>
        <end position="142"/>
    </location>
</feature>
<dbReference type="EMBL" id="AP021875">
    <property type="protein sequence ID" value="BBO74201.1"/>
    <property type="molecule type" value="Genomic_DNA"/>
</dbReference>
<dbReference type="Proteomes" id="UP000427769">
    <property type="component" value="Chromosome"/>
</dbReference>
<dbReference type="GO" id="GO:0005506">
    <property type="term" value="F:iron ion binding"/>
    <property type="evidence" value="ECO:0007669"/>
    <property type="project" value="InterPro"/>
</dbReference>
<gene>
    <name evidence="2" type="primary">iscU</name>
    <name evidence="2" type="ORF">DSCW_16180</name>
</gene>
<keyword evidence="3" id="KW-1185">Reference proteome</keyword>
<name>A0A5K7Z3R4_9BACT</name>
<dbReference type="Pfam" id="PF01592">
    <property type="entry name" value="NifU_N"/>
    <property type="match status" value="1"/>
</dbReference>
<organism evidence="2 3">
    <name type="scientific">Desulfosarcina widdelii</name>
    <dbReference type="NCBI Taxonomy" id="947919"/>
    <lineage>
        <taxon>Bacteria</taxon>
        <taxon>Pseudomonadati</taxon>
        <taxon>Thermodesulfobacteriota</taxon>
        <taxon>Desulfobacteria</taxon>
        <taxon>Desulfobacterales</taxon>
        <taxon>Desulfosarcinaceae</taxon>
        <taxon>Desulfosarcina</taxon>
    </lineage>
</organism>
<dbReference type="GO" id="GO:0051536">
    <property type="term" value="F:iron-sulfur cluster binding"/>
    <property type="evidence" value="ECO:0007669"/>
    <property type="project" value="InterPro"/>
</dbReference>
<evidence type="ECO:0000259" key="1">
    <source>
        <dbReference type="Pfam" id="PF01592"/>
    </source>
</evidence>
<dbReference type="GO" id="GO:0016226">
    <property type="term" value="P:iron-sulfur cluster assembly"/>
    <property type="evidence" value="ECO:0007669"/>
    <property type="project" value="InterPro"/>
</dbReference>
<dbReference type="PANTHER" id="PTHR10093">
    <property type="entry name" value="IRON-SULFUR CLUSTER ASSEMBLY ENZYME NIFU HOMOLOG"/>
    <property type="match status" value="1"/>
</dbReference>
<accession>A0A5K7Z3R4</accession>
<dbReference type="KEGG" id="dwd:DSCW_16180"/>
<dbReference type="InterPro" id="IPR002871">
    <property type="entry name" value="NIF_FeS_clus_asmbl_NifU_N"/>
</dbReference>
<reference evidence="2 3" key="1">
    <citation type="submission" date="2019-11" db="EMBL/GenBank/DDBJ databases">
        <title>Comparative genomics of hydrocarbon-degrading Desulfosarcina strains.</title>
        <authorList>
            <person name="Watanabe M."/>
            <person name="Kojima H."/>
            <person name="Fukui M."/>
        </authorList>
    </citation>
    <scope>NUCLEOTIDE SEQUENCE [LARGE SCALE GENOMIC DNA]</scope>
    <source>
        <strain evidence="2 3">PP31</strain>
    </source>
</reference>
<dbReference type="AlphaFoldDB" id="A0A5K7Z3R4"/>
<evidence type="ECO:0000313" key="2">
    <source>
        <dbReference type="EMBL" id="BBO74201.1"/>
    </source>
</evidence>
<proteinExistence type="predicted"/>
<dbReference type="SUPFAM" id="SSF82649">
    <property type="entry name" value="SufE/NifU"/>
    <property type="match status" value="1"/>
</dbReference>
<sequence length="144" mass="15470">MTQIQAAVSDEAKSIEEMLTASGYSKTAIAYYINKPHMGHISDADIASNMTGTCGDTMGITIRMNDGIIEDAKYQVMGCAGAISAAMAVVDLIKGKDLDYARSIDDGTVFKVLQEIPVKKHHCIQLAVKTLHKALDAHNLKQSA</sequence>
<dbReference type="OrthoDB" id="5420642at2"/>
<evidence type="ECO:0000313" key="3">
    <source>
        <dbReference type="Proteomes" id="UP000427769"/>
    </source>
</evidence>
<dbReference type="RefSeq" id="WP_155303248.1">
    <property type="nucleotide sequence ID" value="NZ_AP021875.1"/>
</dbReference>
<dbReference type="Gene3D" id="3.90.1010.10">
    <property type="match status" value="1"/>
</dbReference>